<name>A0A1E4SRK0_9ASCO</name>
<dbReference type="Proteomes" id="UP000094285">
    <property type="component" value="Unassembled WGS sequence"/>
</dbReference>
<organism evidence="1 2">
    <name type="scientific">Suhomyces tanzawaensis NRRL Y-17324</name>
    <dbReference type="NCBI Taxonomy" id="984487"/>
    <lineage>
        <taxon>Eukaryota</taxon>
        <taxon>Fungi</taxon>
        <taxon>Dikarya</taxon>
        <taxon>Ascomycota</taxon>
        <taxon>Saccharomycotina</taxon>
        <taxon>Pichiomycetes</taxon>
        <taxon>Debaryomycetaceae</taxon>
        <taxon>Suhomyces</taxon>
    </lineage>
</organism>
<dbReference type="GeneID" id="30980395"/>
<proteinExistence type="predicted"/>
<sequence length="124" mass="14084">MFYLLHVSSFRHNDYFSLSSTFKSFPSCSNRCISESRESASRITRIFRLEHFNSFFNHRNSRIEGRLTVGVGHSSLNLMGPHLDTEINNSSSEVLPIPIGEPLSFSTCRDPTIWIFSSSTFLGS</sequence>
<dbReference type="EMBL" id="KV453909">
    <property type="protein sequence ID" value="ODV82067.1"/>
    <property type="molecule type" value="Genomic_DNA"/>
</dbReference>
<reference evidence="2" key="1">
    <citation type="submission" date="2016-05" db="EMBL/GenBank/DDBJ databases">
        <title>Comparative genomics of biotechnologically important yeasts.</title>
        <authorList>
            <consortium name="DOE Joint Genome Institute"/>
            <person name="Riley R."/>
            <person name="Haridas S."/>
            <person name="Wolfe K.H."/>
            <person name="Lopes M.R."/>
            <person name="Hittinger C.T."/>
            <person name="Goker M."/>
            <person name="Salamov A."/>
            <person name="Wisecaver J."/>
            <person name="Long T.M."/>
            <person name="Aerts A.L."/>
            <person name="Barry K."/>
            <person name="Choi C."/>
            <person name="Clum A."/>
            <person name="Coughlan A.Y."/>
            <person name="Deshpande S."/>
            <person name="Douglass A.P."/>
            <person name="Hanson S.J."/>
            <person name="Klenk H.-P."/>
            <person name="Labutti K."/>
            <person name="Lapidus A."/>
            <person name="Lindquist E."/>
            <person name="Lipzen A."/>
            <person name="Meier-Kolthoff J.P."/>
            <person name="Ohm R.A."/>
            <person name="Otillar R.P."/>
            <person name="Pangilinan J."/>
            <person name="Peng Y."/>
            <person name="Rokas A."/>
            <person name="Rosa C.A."/>
            <person name="Scheuner C."/>
            <person name="Sibirny A.A."/>
            <person name="Slot J.C."/>
            <person name="Stielow J.B."/>
            <person name="Sun H."/>
            <person name="Kurtzman C.P."/>
            <person name="Blackwell M."/>
            <person name="Grigoriev I.V."/>
            <person name="Jeffries T.W."/>
        </authorList>
    </citation>
    <scope>NUCLEOTIDE SEQUENCE [LARGE SCALE GENOMIC DNA]</scope>
    <source>
        <strain evidence="2">NRRL Y-17324</strain>
    </source>
</reference>
<evidence type="ECO:0000313" key="2">
    <source>
        <dbReference type="Proteomes" id="UP000094285"/>
    </source>
</evidence>
<dbReference type="RefSeq" id="XP_020067189.1">
    <property type="nucleotide sequence ID" value="XM_020206258.1"/>
</dbReference>
<protein>
    <submittedName>
        <fullName evidence="1">Uncharacterized protein</fullName>
    </submittedName>
</protein>
<evidence type="ECO:0000313" key="1">
    <source>
        <dbReference type="EMBL" id="ODV82067.1"/>
    </source>
</evidence>
<accession>A0A1E4SRK0</accession>
<dbReference type="AlphaFoldDB" id="A0A1E4SRK0"/>
<gene>
    <name evidence="1" type="ORF">CANTADRAFT_133260</name>
</gene>
<keyword evidence="2" id="KW-1185">Reference proteome</keyword>